<name>A0A1D8JCQ3_9BACL</name>
<evidence type="ECO:0000313" key="1">
    <source>
        <dbReference type="EMBL" id="AOV06485.1"/>
    </source>
</evidence>
<proteinExistence type="predicted"/>
<dbReference type="KEGG" id="surl:BI350_01925"/>
<organism evidence="1 2">
    <name type="scientific">Sporosarcina ureilytica</name>
    <dbReference type="NCBI Taxonomy" id="298596"/>
    <lineage>
        <taxon>Bacteria</taxon>
        <taxon>Bacillati</taxon>
        <taxon>Bacillota</taxon>
        <taxon>Bacilli</taxon>
        <taxon>Bacillales</taxon>
        <taxon>Caryophanaceae</taxon>
        <taxon>Sporosarcina</taxon>
    </lineage>
</organism>
<sequence>MMNHGNMHHGNMHHENMHHGNMPEHMGHHQVQPIVCPPVYRCHDQFSQREVPVIHPVVNVNRHHVVDVPRHYYTETTQDVMGASFSPGENGPGFGPGFGPGMGLGPAFEGGRGHGHGHGCGCGCGGARRCLWM</sequence>
<reference evidence="1 2" key="1">
    <citation type="submission" date="2016-09" db="EMBL/GenBank/DDBJ databases">
        <title>Complete genome sequence of the Lysinibacillus sphaericus LMG 22257, a specie of Bacillus with ureolytic activity that can effectively biodeposit calcium carbonate.</title>
        <authorList>
            <person name="Yan W."/>
        </authorList>
    </citation>
    <scope>NUCLEOTIDE SEQUENCE [LARGE SCALE GENOMIC DNA]</scope>
    <source>
        <strain evidence="1 2">LMG 22257</strain>
    </source>
</reference>
<dbReference type="AlphaFoldDB" id="A0A1D8JCQ3"/>
<protein>
    <recommendedName>
        <fullName evidence="3">Spore coat protein</fullName>
    </recommendedName>
</protein>
<evidence type="ECO:0008006" key="3">
    <source>
        <dbReference type="Google" id="ProtNLM"/>
    </source>
</evidence>
<accession>A0A1D8JCQ3</accession>
<evidence type="ECO:0000313" key="2">
    <source>
        <dbReference type="Proteomes" id="UP000185746"/>
    </source>
</evidence>
<dbReference type="RefSeq" id="WP_075526591.1">
    <property type="nucleotide sequence ID" value="NZ_CP017560.1"/>
</dbReference>
<keyword evidence="2" id="KW-1185">Reference proteome</keyword>
<dbReference type="EMBL" id="CP017560">
    <property type="protein sequence ID" value="AOV06485.1"/>
    <property type="molecule type" value="Genomic_DNA"/>
</dbReference>
<gene>
    <name evidence="1" type="ORF">BI350_01925</name>
</gene>
<dbReference type="Proteomes" id="UP000185746">
    <property type="component" value="Chromosome"/>
</dbReference>